<dbReference type="PANTHER" id="PTHR20858:SF17">
    <property type="entry name" value="HYDROXYMETHYLPYRIMIDINE_PHOSPHOMETHYLPYRIMIDINE KINASE THI20-RELATED"/>
    <property type="match status" value="1"/>
</dbReference>
<dbReference type="RefSeq" id="WP_188905397.1">
    <property type="nucleotide sequence ID" value="NZ_BMOM01000056.1"/>
</dbReference>
<keyword evidence="5" id="KW-0418">Kinase</keyword>
<dbReference type="InterPro" id="IPR013749">
    <property type="entry name" value="PM/HMP-P_kinase-1"/>
</dbReference>
<accession>A0ABQ2H148</accession>
<dbReference type="Gene3D" id="3.40.1190.20">
    <property type="match status" value="2"/>
</dbReference>
<gene>
    <name evidence="5" type="ORF">GCM10010841_32440</name>
</gene>
<feature type="domain" description="Pyridoxamine kinase/Phosphomethylpyrimidine kinase" evidence="4">
    <location>
        <begin position="133"/>
        <end position="218"/>
    </location>
</feature>
<dbReference type="InterPro" id="IPR029056">
    <property type="entry name" value="Ribokinase-like"/>
</dbReference>
<sequence length="235" mass="23978">MVRTLDPAISDANPPNGSRTGRSTKRLGGRPLGPQLVRAQIEAVLSDFPVAAVKTGALGHADLIRAVAAALRGRGLPVVVDPVLLAKSGDALLDPGAVAVIRDELLPLAALITPNLPEAQTLFGPDIPGGLPLLLKGGHADGATVTDELRTPQVRLLLHAPRQATRHTHGTGCTLSAAITANLARGMSLPGAVRAAHTYVQSAIRSAPGLGAGHGPLNFRGQVEGPGLLPHAGSR</sequence>
<dbReference type="CDD" id="cd01169">
    <property type="entry name" value="HMPP_kinase"/>
    <property type="match status" value="1"/>
</dbReference>
<evidence type="ECO:0000313" key="5">
    <source>
        <dbReference type="EMBL" id="GGM22095.1"/>
    </source>
</evidence>
<dbReference type="GO" id="GO:0016301">
    <property type="term" value="F:kinase activity"/>
    <property type="evidence" value="ECO:0007669"/>
    <property type="project" value="UniProtKB-KW"/>
</dbReference>
<evidence type="ECO:0000256" key="2">
    <source>
        <dbReference type="ARBA" id="ARBA00012135"/>
    </source>
</evidence>
<evidence type="ECO:0000256" key="1">
    <source>
        <dbReference type="ARBA" id="ARBA00004948"/>
    </source>
</evidence>
<comment type="caution">
    <text evidence="5">The sequence shown here is derived from an EMBL/GenBank/DDBJ whole genome shotgun (WGS) entry which is preliminary data.</text>
</comment>
<comment type="pathway">
    <text evidence="1">Cofactor biosynthesis; thiamine diphosphate biosynthesis.</text>
</comment>
<dbReference type="SUPFAM" id="SSF53613">
    <property type="entry name" value="Ribokinase-like"/>
    <property type="match status" value="1"/>
</dbReference>
<organism evidence="5 6">
    <name type="scientific">Deinococcus aerophilus</name>
    <dbReference type="NCBI Taxonomy" id="522488"/>
    <lineage>
        <taxon>Bacteria</taxon>
        <taxon>Thermotogati</taxon>
        <taxon>Deinococcota</taxon>
        <taxon>Deinococci</taxon>
        <taxon>Deinococcales</taxon>
        <taxon>Deinococcaceae</taxon>
        <taxon>Deinococcus</taxon>
    </lineage>
</organism>
<feature type="domain" description="Pyridoxamine kinase/Phosphomethylpyrimidine kinase" evidence="4">
    <location>
        <begin position="30"/>
        <end position="127"/>
    </location>
</feature>
<protein>
    <recommendedName>
        <fullName evidence="2">hydroxymethylpyrimidine kinase</fullName>
        <ecNumber evidence="2">2.7.1.49</ecNumber>
    </recommendedName>
</protein>
<dbReference type="InterPro" id="IPR004399">
    <property type="entry name" value="HMP/HMP-P_kinase_dom"/>
</dbReference>
<evidence type="ECO:0000313" key="6">
    <source>
        <dbReference type="Proteomes" id="UP000661918"/>
    </source>
</evidence>
<dbReference type="Proteomes" id="UP000661918">
    <property type="component" value="Unassembled WGS sequence"/>
</dbReference>
<proteinExistence type="predicted"/>
<dbReference type="EMBL" id="BMOM01000056">
    <property type="protein sequence ID" value="GGM22095.1"/>
    <property type="molecule type" value="Genomic_DNA"/>
</dbReference>
<evidence type="ECO:0000259" key="4">
    <source>
        <dbReference type="Pfam" id="PF08543"/>
    </source>
</evidence>
<dbReference type="PANTHER" id="PTHR20858">
    <property type="entry name" value="PHOSPHOMETHYLPYRIMIDINE KINASE"/>
    <property type="match status" value="1"/>
</dbReference>
<name>A0ABQ2H148_9DEIO</name>
<reference evidence="6" key="1">
    <citation type="journal article" date="2019" name="Int. J. Syst. Evol. Microbiol.">
        <title>The Global Catalogue of Microorganisms (GCM) 10K type strain sequencing project: providing services to taxonomists for standard genome sequencing and annotation.</title>
        <authorList>
            <consortium name="The Broad Institute Genomics Platform"/>
            <consortium name="The Broad Institute Genome Sequencing Center for Infectious Disease"/>
            <person name="Wu L."/>
            <person name="Ma J."/>
        </authorList>
    </citation>
    <scope>NUCLEOTIDE SEQUENCE [LARGE SCALE GENOMIC DNA]</scope>
    <source>
        <strain evidence="6">JCM 15443</strain>
    </source>
</reference>
<dbReference type="EC" id="2.7.1.49" evidence="2"/>
<dbReference type="Pfam" id="PF08543">
    <property type="entry name" value="Phos_pyr_kin"/>
    <property type="match status" value="2"/>
</dbReference>
<keyword evidence="5" id="KW-0808">Transferase</keyword>
<feature type="region of interest" description="Disordered" evidence="3">
    <location>
        <begin position="1"/>
        <end position="31"/>
    </location>
</feature>
<evidence type="ECO:0000256" key="3">
    <source>
        <dbReference type="SAM" id="MobiDB-lite"/>
    </source>
</evidence>
<keyword evidence="6" id="KW-1185">Reference proteome</keyword>